<dbReference type="AlphaFoldDB" id="A0A0B0PM64"/>
<name>A0A0B0PM64_GOSAR</name>
<dbReference type="Proteomes" id="UP000032142">
    <property type="component" value="Unassembled WGS sequence"/>
</dbReference>
<organism evidence="1 2">
    <name type="scientific">Gossypium arboreum</name>
    <name type="common">Tree cotton</name>
    <name type="synonym">Gossypium nanking</name>
    <dbReference type="NCBI Taxonomy" id="29729"/>
    <lineage>
        <taxon>Eukaryota</taxon>
        <taxon>Viridiplantae</taxon>
        <taxon>Streptophyta</taxon>
        <taxon>Embryophyta</taxon>
        <taxon>Tracheophyta</taxon>
        <taxon>Spermatophyta</taxon>
        <taxon>Magnoliopsida</taxon>
        <taxon>eudicotyledons</taxon>
        <taxon>Gunneridae</taxon>
        <taxon>Pentapetalae</taxon>
        <taxon>rosids</taxon>
        <taxon>malvids</taxon>
        <taxon>Malvales</taxon>
        <taxon>Malvaceae</taxon>
        <taxon>Malvoideae</taxon>
        <taxon>Gossypium</taxon>
    </lineage>
</organism>
<gene>
    <name evidence="1" type="ORF">F383_32102</name>
</gene>
<evidence type="ECO:0000313" key="2">
    <source>
        <dbReference type="Proteomes" id="UP000032142"/>
    </source>
</evidence>
<protein>
    <submittedName>
        <fullName evidence="1">Uncharacterized protein</fullName>
    </submittedName>
</protein>
<dbReference type="EMBL" id="KN432709">
    <property type="protein sequence ID" value="KHG25524.1"/>
    <property type="molecule type" value="Genomic_DNA"/>
</dbReference>
<reference evidence="2" key="1">
    <citation type="submission" date="2014-09" db="EMBL/GenBank/DDBJ databases">
        <authorList>
            <person name="Mudge J."/>
            <person name="Ramaraj T."/>
            <person name="Lindquist I.E."/>
            <person name="Bharti A.K."/>
            <person name="Sundararajan A."/>
            <person name="Cameron C.T."/>
            <person name="Woodward J.E."/>
            <person name="May G.D."/>
            <person name="Brubaker C."/>
            <person name="Broadhvest J."/>
            <person name="Wilkins T.A."/>
        </authorList>
    </citation>
    <scope>NUCLEOTIDE SEQUENCE</scope>
    <source>
        <strain evidence="2">cv. AKA8401</strain>
    </source>
</reference>
<proteinExistence type="predicted"/>
<keyword evidence="2" id="KW-1185">Reference proteome</keyword>
<accession>A0A0B0PM64</accession>
<evidence type="ECO:0000313" key="1">
    <source>
        <dbReference type="EMBL" id="KHG25524.1"/>
    </source>
</evidence>
<sequence length="20" mass="2145">MAKPCESCKPWLTPPKATGV</sequence>